<sequence>MKHLLTGLLLSALLASCAQRDLERCPPGTPAIKLAQAVECTHPDGKYTLPAGIYQPEAQSAKGIYYVAPERLKTTAGIMRKGHERGGLFIANEGWEWIWTGHPGFEVDENKTSIFKKRGILMPTVYKFEPYVKYTKVKTKSR</sequence>
<dbReference type="RefSeq" id="WP_377171332.1">
    <property type="nucleotide sequence ID" value="NZ_JBHSMQ010000012.1"/>
</dbReference>
<evidence type="ECO:0008006" key="3">
    <source>
        <dbReference type="Google" id="ProtNLM"/>
    </source>
</evidence>
<keyword evidence="2" id="KW-1185">Reference proteome</keyword>
<protein>
    <recommendedName>
        <fullName evidence="3">WG repeat-containing protein</fullName>
    </recommendedName>
</protein>
<name>A0ABW0KYX9_9BACT</name>
<evidence type="ECO:0000313" key="2">
    <source>
        <dbReference type="Proteomes" id="UP001596052"/>
    </source>
</evidence>
<dbReference type="PROSITE" id="PS51257">
    <property type="entry name" value="PROKAR_LIPOPROTEIN"/>
    <property type="match status" value="1"/>
</dbReference>
<accession>A0ABW0KYX9</accession>
<evidence type="ECO:0000313" key="1">
    <source>
        <dbReference type="EMBL" id="MFC5457717.1"/>
    </source>
</evidence>
<proteinExistence type="predicted"/>
<gene>
    <name evidence="1" type="ORF">ACFQDI_22805</name>
</gene>
<dbReference type="EMBL" id="JBHSMQ010000012">
    <property type="protein sequence ID" value="MFC5457717.1"/>
    <property type="molecule type" value="Genomic_DNA"/>
</dbReference>
<dbReference type="Proteomes" id="UP001596052">
    <property type="component" value="Unassembled WGS sequence"/>
</dbReference>
<comment type="caution">
    <text evidence="1">The sequence shown here is derived from an EMBL/GenBank/DDBJ whole genome shotgun (WGS) entry which is preliminary data.</text>
</comment>
<reference evidence="2" key="1">
    <citation type="journal article" date="2019" name="Int. J. Syst. Evol. Microbiol.">
        <title>The Global Catalogue of Microorganisms (GCM) 10K type strain sequencing project: providing services to taxonomists for standard genome sequencing and annotation.</title>
        <authorList>
            <consortium name="The Broad Institute Genomics Platform"/>
            <consortium name="The Broad Institute Genome Sequencing Center for Infectious Disease"/>
            <person name="Wu L."/>
            <person name="Ma J."/>
        </authorList>
    </citation>
    <scope>NUCLEOTIDE SEQUENCE [LARGE SCALE GENOMIC DNA]</scope>
    <source>
        <strain evidence="2">CGMCC 4.1469</strain>
    </source>
</reference>
<organism evidence="1 2">
    <name type="scientific">Prosthecobacter fluviatilis</name>
    <dbReference type="NCBI Taxonomy" id="445931"/>
    <lineage>
        <taxon>Bacteria</taxon>
        <taxon>Pseudomonadati</taxon>
        <taxon>Verrucomicrobiota</taxon>
        <taxon>Verrucomicrobiia</taxon>
        <taxon>Verrucomicrobiales</taxon>
        <taxon>Verrucomicrobiaceae</taxon>
        <taxon>Prosthecobacter</taxon>
    </lineage>
</organism>